<dbReference type="Gene3D" id="3.40.50.1820">
    <property type="entry name" value="alpha/beta hydrolase"/>
    <property type="match status" value="1"/>
</dbReference>
<protein>
    <submittedName>
        <fullName evidence="3">Alpha/beta hydrolase</fullName>
    </submittedName>
</protein>
<dbReference type="InterPro" id="IPR029058">
    <property type="entry name" value="AB_hydrolase_fold"/>
</dbReference>
<gene>
    <name evidence="3" type="ORF">A5679_02480</name>
</gene>
<dbReference type="InterPro" id="IPR013094">
    <property type="entry name" value="AB_hydrolase_3"/>
</dbReference>
<sequence length="307" mass="33342">MASQQAIEFADFYAEIGRRSSTPGFGLETIRDVTENIHLATKEPEGVTYAEVDAGGVEALWCIPVDSDPESALLHTHMGGSVLMSMHSDRKAAAHIAKAAGVRSLVLNFRRSPEHKYPAQVDDVDAAYRWLLAQGYRPDKIGSVGHSIGGYLAVELALRLRDRGEALPGAVLSISPWTDATLSGESIETNAERDRLLTRGLLELFRSCWLDGTGVEFTDPRVHLLGADLSGLPPTAVYYGEYELLASDAVAFARRAKEAGNDVLVRRVDEGQHSFIMGAGRVEEVDHAIAEMGRWLRSTLGLQTAVA</sequence>
<keyword evidence="1 3" id="KW-0378">Hydrolase</keyword>
<name>A0A1A2UKG2_MYCSC</name>
<evidence type="ECO:0000256" key="1">
    <source>
        <dbReference type="ARBA" id="ARBA00022801"/>
    </source>
</evidence>
<evidence type="ECO:0000313" key="3">
    <source>
        <dbReference type="EMBL" id="OBH89458.1"/>
    </source>
</evidence>
<reference evidence="3 4" key="1">
    <citation type="submission" date="2016-06" db="EMBL/GenBank/DDBJ databases">
        <authorList>
            <person name="Kjaerup R.B."/>
            <person name="Dalgaard T.S."/>
            <person name="Juul-Madsen H.R."/>
        </authorList>
    </citation>
    <scope>NUCLEOTIDE SEQUENCE [LARGE SCALE GENOMIC DNA]</scope>
    <source>
        <strain evidence="3 4">E2838</strain>
    </source>
</reference>
<accession>A0A1A2UKG2</accession>
<evidence type="ECO:0000259" key="2">
    <source>
        <dbReference type="Pfam" id="PF07859"/>
    </source>
</evidence>
<dbReference type="PANTHER" id="PTHR48081">
    <property type="entry name" value="AB HYDROLASE SUPERFAMILY PROTEIN C4A8.06C"/>
    <property type="match status" value="1"/>
</dbReference>
<evidence type="ECO:0000313" key="4">
    <source>
        <dbReference type="Proteomes" id="UP000092207"/>
    </source>
</evidence>
<dbReference type="AlphaFoldDB" id="A0A1A2UKG2"/>
<feature type="domain" description="Alpha/beta hydrolase fold-3" evidence="2">
    <location>
        <begin position="73"/>
        <end position="276"/>
    </location>
</feature>
<dbReference type="SUPFAM" id="SSF53474">
    <property type="entry name" value="alpha/beta-Hydrolases"/>
    <property type="match status" value="1"/>
</dbReference>
<dbReference type="InterPro" id="IPR050300">
    <property type="entry name" value="GDXG_lipolytic_enzyme"/>
</dbReference>
<dbReference type="RefSeq" id="WP_067309784.1">
    <property type="nucleotide sequence ID" value="NZ_LZJY01000368.1"/>
</dbReference>
<dbReference type="Pfam" id="PF07859">
    <property type="entry name" value="Abhydrolase_3"/>
    <property type="match status" value="1"/>
</dbReference>
<dbReference type="GO" id="GO:0016787">
    <property type="term" value="F:hydrolase activity"/>
    <property type="evidence" value="ECO:0007669"/>
    <property type="project" value="UniProtKB-KW"/>
</dbReference>
<dbReference type="Proteomes" id="UP000092207">
    <property type="component" value="Unassembled WGS sequence"/>
</dbReference>
<comment type="caution">
    <text evidence="3">The sequence shown here is derived from an EMBL/GenBank/DDBJ whole genome shotgun (WGS) entry which is preliminary data.</text>
</comment>
<proteinExistence type="predicted"/>
<dbReference type="PANTHER" id="PTHR48081:SF8">
    <property type="entry name" value="ALPHA_BETA HYDROLASE FOLD-3 DOMAIN-CONTAINING PROTEIN-RELATED"/>
    <property type="match status" value="1"/>
</dbReference>
<organism evidence="3 4">
    <name type="scientific">Mycobacterium scrofulaceum</name>
    <dbReference type="NCBI Taxonomy" id="1783"/>
    <lineage>
        <taxon>Bacteria</taxon>
        <taxon>Bacillati</taxon>
        <taxon>Actinomycetota</taxon>
        <taxon>Actinomycetes</taxon>
        <taxon>Mycobacteriales</taxon>
        <taxon>Mycobacteriaceae</taxon>
        <taxon>Mycobacterium</taxon>
    </lineage>
</organism>
<dbReference type="EMBL" id="LZJY01000368">
    <property type="protein sequence ID" value="OBH89458.1"/>
    <property type="molecule type" value="Genomic_DNA"/>
</dbReference>